<organism evidence="1 2">
    <name type="scientific">Trifolium medium</name>
    <dbReference type="NCBI Taxonomy" id="97028"/>
    <lineage>
        <taxon>Eukaryota</taxon>
        <taxon>Viridiplantae</taxon>
        <taxon>Streptophyta</taxon>
        <taxon>Embryophyta</taxon>
        <taxon>Tracheophyta</taxon>
        <taxon>Spermatophyta</taxon>
        <taxon>Magnoliopsida</taxon>
        <taxon>eudicotyledons</taxon>
        <taxon>Gunneridae</taxon>
        <taxon>Pentapetalae</taxon>
        <taxon>rosids</taxon>
        <taxon>fabids</taxon>
        <taxon>Fabales</taxon>
        <taxon>Fabaceae</taxon>
        <taxon>Papilionoideae</taxon>
        <taxon>50 kb inversion clade</taxon>
        <taxon>NPAAA clade</taxon>
        <taxon>Hologalegina</taxon>
        <taxon>IRL clade</taxon>
        <taxon>Trifolieae</taxon>
        <taxon>Trifolium</taxon>
    </lineage>
</organism>
<dbReference type="EMBL" id="LXQA011380217">
    <property type="protein sequence ID" value="MCI95226.1"/>
    <property type="molecule type" value="Genomic_DNA"/>
</dbReference>
<comment type="caution">
    <text evidence="1">The sequence shown here is derived from an EMBL/GenBank/DDBJ whole genome shotgun (WGS) entry which is preliminary data.</text>
</comment>
<feature type="non-terminal residue" evidence="1">
    <location>
        <position position="1"/>
    </location>
</feature>
<reference evidence="1 2" key="1">
    <citation type="journal article" date="2018" name="Front. Plant Sci.">
        <title>Red Clover (Trifolium pratense) and Zigzag Clover (T. medium) - A Picture of Genomic Similarities and Differences.</title>
        <authorList>
            <person name="Dluhosova J."/>
            <person name="Istvanek J."/>
            <person name="Nedelnik J."/>
            <person name="Repkova J."/>
        </authorList>
    </citation>
    <scope>NUCLEOTIDE SEQUENCE [LARGE SCALE GENOMIC DNA]</scope>
    <source>
        <strain evidence="2">cv. 10/8</strain>
        <tissue evidence="1">Leaf</tissue>
    </source>
</reference>
<protein>
    <submittedName>
        <fullName evidence="1">Uncharacterized protein</fullName>
    </submittedName>
</protein>
<proteinExistence type="predicted"/>
<dbReference type="AlphaFoldDB" id="A0A392W4A5"/>
<name>A0A392W4A5_9FABA</name>
<evidence type="ECO:0000313" key="1">
    <source>
        <dbReference type="EMBL" id="MCI95226.1"/>
    </source>
</evidence>
<evidence type="ECO:0000313" key="2">
    <source>
        <dbReference type="Proteomes" id="UP000265520"/>
    </source>
</evidence>
<dbReference type="Proteomes" id="UP000265520">
    <property type="component" value="Unassembled WGS sequence"/>
</dbReference>
<accession>A0A392W4A5</accession>
<sequence length="62" mass="6602">KSAGNPMITVEGVMRVVEGIKIEGIAISVANEAICLMSARRSWTSVLGVGDWVTRRKLAEGS</sequence>
<keyword evidence="2" id="KW-1185">Reference proteome</keyword>